<evidence type="ECO:0000256" key="1">
    <source>
        <dbReference type="SAM" id="Phobius"/>
    </source>
</evidence>
<dbReference type="PANTHER" id="PTHR40115">
    <property type="entry name" value="INNER MEMBRANE PROTEIN WITH PEPSY TM HELIX"/>
    <property type="match status" value="1"/>
</dbReference>
<dbReference type="RefSeq" id="WP_021644725.1">
    <property type="nucleotide sequence ID" value="NZ_JADRGE010000040.1"/>
</dbReference>
<dbReference type="PANTHER" id="PTHR40115:SF1">
    <property type="entry name" value="INNER MEMBRANE PROTEIN WITH PEPSY TM HELIX"/>
    <property type="match status" value="1"/>
</dbReference>
<feature type="transmembrane region" description="Helical" evidence="1">
    <location>
        <begin position="138"/>
        <end position="160"/>
    </location>
</feature>
<keyword evidence="1" id="KW-0472">Membrane</keyword>
<keyword evidence="3" id="KW-1185">Reference proteome</keyword>
<keyword evidence="1" id="KW-0812">Transmembrane</keyword>
<dbReference type="Pfam" id="PF16357">
    <property type="entry name" value="PepSY_TM_like_2"/>
    <property type="match status" value="1"/>
</dbReference>
<dbReference type="EMBL" id="VKLW01000012">
    <property type="protein sequence ID" value="TYK33807.1"/>
    <property type="molecule type" value="Genomic_DNA"/>
</dbReference>
<proteinExistence type="predicted"/>
<evidence type="ECO:0000313" key="2">
    <source>
        <dbReference type="EMBL" id="TYK33807.1"/>
    </source>
</evidence>
<dbReference type="InterPro" id="IPR032307">
    <property type="entry name" value="PepSY_TM-like_2"/>
</dbReference>
<comment type="caution">
    <text evidence="2">The sequence shown here is derived from an EMBL/GenBank/DDBJ whole genome shotgun (WGS) entry which is preliminary data.</text>
</comment>
<dbReference type="Proteomes" id="UP000324383">
    <property type="component" value="Unassembled WGS sequence"/>
</dbReference>
<protein>
    <submittedName>
        <fullName evidence="2">Peptidase</fullName>
    </submittedName>
</protein>
<organism evidence="2 3">
    <name type="scientific">Bacteroides pyogenes</name>
    <dbReference type="NCBI Taxonomy" id="310300"/>
    <lineage>
        <taxon>Bacteria</taxon>
        <taxon>Pseudomonadati</taxon>
        <taxon>Bacteroidota</taxon>
        <taxon>Bacteroidia</taxon>
        <taxon>Bacteroidales</taxon>
        <taxon>Bacteroidaceae</taxon>
        <taxon>Bacteroides</taxon>
    </lineage>
</organism>
<evidence type="ECO:0000313" key="3">
    <source>
        <dbReference type="Proteomes" id="UP000324383"/>
    </source>
</evidence>
<reference evidence="2 3" key="1">
    <citation type="submission" date="2019-07" db="EMBL/GenBank/DDBJ databases">
        <title>Draft Genome Sequences of Bacteroides pyogenes Strains Isolated from the Uterus Holstein Dairy Cows with Metritis.</title>
        <authorList>
            <person name="Cunha F."/>
            <person name="Galvao K.N."/>
            <person name="Jeon S.J."/>
            <person name="Jeong K.C."/>
        </authorList>
    </citation>
    <scope>NUCLEOTIDE SEQUENCE [LARGE SCALE GENOMIC DNA]</scope>
    <source>
        <strain evidence="2 3">KG-31</strain>
    </source>
</reference>
<feature type="transmembrane region" description="Helical" evidence="1">
    <location>
        <begin position="21"/>
        <end position="39"/>
    </location>
</feature>
<dbReference type="AlphaFoldDB" id="A0A5D3ECB8"/>
<accession>A0A5D3ECB8</accession>
<name>A0A5D3ECB8_9BACE</name>
<feature type="transmembrane region" description="Helical" evidence="1">
    <location>
        <begin position="167"/>
        <end position="188"/>
    </location>
</feature>
<sequence>MTFKSSDLRKWSRIIHRDLSFFFSGMLLIYAVSGIVMNHRDTINPHFSVSRKEYKVNESLPGEQEMTKEKVLELLVPLKEEGNYTKHYFPDRDVMKVFLKGGSNLVVNVRTGEAVYESVSRRPIIGAMARLHYNPGKWWTYFADLFAIGLIVITFSGMLMIKGGKGLIGRGGIELLAGILIPLIFLFFF</sequence>
<gene>
    <name evidence="2" type="ORF">FNJ60_06810</name>
</gene>
<keyword evidence="1" id="KW-1133">Transmembrane helix</keyword>